<reference evidence="2" key="1">
    <citation type="submission" date="2016-10" db="EMBL/GenBank/DDBJ databases">
        <title>Sequence of Gallionella enrichment culture.</title>
        <authorList>
            <person name="Poehlein A."/>
            <person name="Muehling M."/>
            <person name="Daniel R."/>
        </authorList>
    </citation>
    <scope>NUCLEOTIDE SEQUENCE</scope>
</reference>
<feature type="region of interest" description="Disordered" evidence="1">
    <location>
        <begin position="179"/>
        <end position="215"/>
    </location>
</feature>
<comment type="caution">
    <text evidence="2">The sequence shown here is derived from an EMBL/GenBank/DDBJ whole genome shotgun (WGS) entry which is preliminary data.</text>
</comment>
<sequence>MLVGAQLHAHHVAARARLAHRQRADMLAAEQPGQVLFLLRCAAVAADLVDAQVGMRAVAQAHRGAGARDLLHRHHVRHVAHAGAAVGLGHGHAEQAQVAELAPQVHRELVGAVDLGGARCDLLVRKVAHGLAQGSDVLAELEVQSGQLHGVSSVAPFVIRCRVFSSAWAPAQWSAASPRRRSRCRLRHGAPPRRWSRSAACPPAPPARGRATRRR</sequence>
<protein>
    <submittedName>
        <fullName evidence="2">Uncharacterized protein</fullName>
    </submittedName>
</protein>
<evidence type="ECO:0000313" key="2">
    <source>
        <dbReference type="EMBL" id="OIQ66570.1"/>
    </source>
</evidence>
<accession>A0A1J5P5U6</accession>
<name>A0A1J5P5U6_9ZZZZ</name>
<gene>
    <name evidence="2" type="ORF">GALL_518560</name>
</gene>
<organism evidence="2">
    <name type="scientific">mine drainage metagenome</name>
    <dbReference type="NCBI Taxonomy" id="410659"/>
    <lineage>
        <taxon>unclassified sequences</taxon>
        <taxon>metagenomes</taxon>
        <taxon>ecological metagenomes</taxon>
    </lineage>
</organism>
<feature type="compositionally biased region" description="Basic residues" evidence="1">
    <location>
        <begin position="179"/>
        <end position="196"/>
    </location>
</feature>
<dbReference type="AlphaFoldDB" id="A0A1J5P5U6"/>
<proteinExistence type="predicted"/>
<dbReference type="EMBL" id="MLJW01006505">
    <property type="protein sequence ID" value="OIQ66570.1"/>
    <property type="molecule type" value="Genomic_DNA"/>
</dbReference>
<evidence type="ECO:0000256" key="1">
    <source>
        <dbReference type="SAM" id="MobiDB-lite"/>
    </source>
</evidence>